<evidence type="ECO:0000313" key="1">
    <source>
        <dbReference type="EMBL" id="RUT12559.1"/>
    </source>
</evidence>
<evidence type="ECO:0008006" key="3">
    <source>
        <dbReference type="Google" id="ProtNLM"/>
    </source>
</evidence>
<proteinExistence type="predicted"/>
<accession>A0AB37UMC7</accession>
<name>A0AB37UMC7_9CYAN</name>
<gene>
    <name evidence="1" type="ORF">DSM107010_21510</name>
</gene>
<dbReference type="Proteomes" id="UP000282574">
    <property type="component" value="Unassembled WGS sequence"/>
</dbReference>
<sequence length="222" mass="26132">MHLFIFIQINAFTSFLQSDKNMVLEQKRGIESIDLNQTFVFVKAPIETVASAFVRVRQAERWEQDVYDREIVTTGQGFIVFQFQEQTWTSIYNFGFVPGCTPLDKKDTQTLSSLLQTRTVYYRVSDTGGYIGYELYENGNFIETLDFEEDISFYFQSQNRQLQREDMGSVYGFIYDFMVEQDIYIPAIRRVENQQGYVRLLGPELENLERSDFERIDYLTLG</sequence>
<dbReference type="AlphaFoldDB" id="A0AB37UMC7"/>
<organism evidence="1 2">
    <name type="scientific">Chroococcidiopsis cubana SAG 39.79</name>
    <dbReference type="NCBI Taxonomy" id="388085"/>
    <lineage>
        <taxon>Bacteria</taxon>
        <taxon>Bacillati</taxon>
        <taxon>Cyanobacteriota</taxon>
        <taxon>Cyanophyceae</taxon>
        <taxon>Chroococcidiopsidales</taxon>
        <taxon>Chroococcidiopsidaceae</taxon>
        <taxon>Chroococcidiopsis</taxon>
    </lineage>
</organism>
<dbReference type="EMBL" id="RSCK01000013">
    <property type="protein sequence ID" value="RUT12559.1"/>
    <property type="molecule type" value="Genomic_DNA"/>
</dbReference>
<protein>
    <recommendedName>
        <fullName evidence="3">DUF4178 domain-containing protein</fullName>
    </recommendedName>
</protein>
<reference evidence="1 2" key="1">
    <citation type="journal article" date="2019" name="Genome Biol. Evol.">
        <title>Day and night: Metabolic profiles and evolutionary relationships of six axenic non-marine cyanobacteria.</title>
        <authorList>
            <person name="Will S.E."/>
            <person name="Henke P."/>
            <person name="Boedeker C."/>
            <person name="Huang S."/>
            <person name="Brinkmann H."/>
            <person name="Rohde M."/>
            <person name="Jarek M."/>
            <person name="Friedl T."/>
            <person name="Seufert S."/>
            <person name="Schumacher M."/>
            <person name="Overmann J."/>
            <person name="Neumann-Schaal M."/>
            <person name="Petersen J."/>
        </authorList>
    </citation>
    <scope>NUCLEOTIDE SEQUENCE [LARGE SCALE GENOMIC DNA]</scope>
    <source>
        <strain evidence="1 2">SAG 39.79</strain>
    </source>
</reference>
<keyword evidence="2" id="KW-1185">Reference proteome</keyword>
<comment type="caution">
    <text evidence="1">The sequence shown here is derived from an EMBL/GenBank/DDBJ whole genome shotgun (WGS) entry which is preliminary data.</text>
</comment>
<evidence type="ECO:0000313" key="2">
    <source>
        <dbReference type="Proteomes" id="UP000282574"/>
    </source>
</evidence>